<dbReference type="Gene3D" id="3.90.79.10">
    <property type="entry name" value="Nucleoside Triphosphate Pyrophosphohydrolase"/>
    <property type="match status" value="1"/>
</dbReference>
<organism evidence="2 3">
    <name type="scientific">Terrybacteria sp. (strain RIFCSPHIGHO2_01_FULL_58_15)</name>
    <dbReference type="NCBI Taxonomy" id="1802363"/>
    <lineage>
        <taxon>Bacteria</taxon>
        <taxon>Candidatus Terryibacteriota</taxon>
    </lineage>
</organism>
<dbReference type="EMBL" id="MHST01000023">
    <property type="protein sequence ID" value="OHA48241.1"/>
    <property type="molecule type" value="Genomic_DNA"/>
</dbReference>
<dbReference type="PANTHER" id="PTHR43736:SF1">
    <property type="entry name" value="DIHYDRONEOPTERIN TRIPHOSPHATE DIPHOSPHATASE"/>
    <property type="match status" value="1"/>
</dbReference>
<dbReference type="InterPro" id="IPR015797">
    <property type="entry name" value="NUDIX_hydrolase-like_dom_sf"/>
</dbReference>
<evidence type="ECO:0000313" key="2">
    <source>
        <dbReference type="EMBL" id="OHA48241.1"/>
    </source>
</evidence>
<evidence type="ECO:0000259" key="1">
    <source>
        <dbReference type="PROSITE" id="PS51462"/>
    </source>
</evidence>
<dbReference type="STRING" id="1802363.A2682_00175"/>
<accession>A0A1G2PKS4</accession>
<comment type="caution">
    <text evidence="2">The sequence shown here is derived from an EMBL/GenBank/DDBJ whole genome shotgun (WGS) entry which is preliminary data.</text>
</comment>
<feature type="domain" description="Nudix hydrolase" evidence="1">
    <location>
        <begin position="12"/>
        <end position="158"/>
    </location>
</feature>
<dbReference type="Pfam" id="PF00293">
    <property type="entry name" value="NUDIX"/>
    <property type="match status" value="1"/>
</dbReference>
<dbReference type="PANTHER" id="PTHR43736">
    <property type="entry name" value="ADP-RIBOSE PYROPHOSPHATASE"/>
    <property type="match status" value="1"/>
</dbReference>
<dbReference type="AlphaFoldDB" id="A0A1G2PKS4"/>
<dbReference type="InterPro" id="IPR000086">
    <property type="entry name" value="NUDIX_hydrolase_dom"/>
</dbReference>
<dbReference type="SUPFAM" id="SSF55811">
    <property type="entry name" value="Nudix"/>
    <property type="match status" value="1"/>
</dbReference>
<name>A0A1G2PKS4_TERXR</name>
<sequence length="168" mass="19547">MSEKHNQGGGECPWKSVGAIVHRGNDTSFVLLIHRAKYPVSWAPPAGHLDEVGPSELEDPKDAVMRELSEEVGLYVSRPDDSQLVLKDLLENRCRRENPQSGARYDSHQWWVYRFTVPENFQPTLQRDEATDWRWANRDEIQRLIRQNALDPAWAEIFTRFDTRIFGE</sequence>
<gene>
    <name evidence="2" type="ORF">A2682_00175</name>
</gene>
<dbReference type="PROSITE" id="PS51462">
    <property type="entry name" value="NUDIX"/>
    <property type="match status" value="1"/>
</dbReference>
<reference evidence="2 3" key="1">
    <citation type="journal article" date="2016" name="Nat. Commun.">
        <title>Thousands of microbial genomes shed light on interconnected biogeochemical processes in an aquifer system.</title>
        <authorList>
            <person name="Anantharaman K."/>
            <person name="Brown C.T."/>
            <person name="Hug L.A."/>
            <person name="Sharon I."/>
            <person name="Castelle C.J."/>
            <person name="Probst A.J."/>
            <person name="Thomas B.C."/>
            <person name="Singh A."/>
            <person name="Wilkins M.J."/>
            <person name="Karaoz U."/>
            <person name="Brodie E.L."/>
            <person name="Williams K.H."/>
            <person name="Hubbard S.S."/>
            <person name="Banfield J.F."/>
        </authorList>
    </citation>
    <scope>NUCLEOTIDE SEQUENCE [LARGE SCALE GENOMIC DNA]</scope>
    <source>
        <strain evidence="3">RIFCSPHIGHO2_01_FULL_58_15</strain>
    </source>
</reference>
<dbReference type="Proteomes" id="UP000178690">
    <property type="component" value="Unassembled WGS sequence"/>
</dbReference>
<protein>
    <recommendedName>
        <fullName evidence="1">Nudix hydrolase domain-containing protein</fullName>
    </recommendedName>
</protein>
<dbReference type="CDD" id="cd02883">
    <property type="entry name" value="NUDIX_Hydrolase"/>
    <property type="match status" value="1"/>
</dbReference>
<proteinExistence type="predicted"/>
<evidence type="ECO:0000313" key="3">
    <source>
        <dbReference type="Proteomes" id="UP000178690"/>
    </source>
</evidence>